<feature type="region of interest" description="Disordered" evidence="6">
    <location>
        <begin position="223"/>
        <end position="250"/>
    </location>
</feature>
<dbReference type="InterPro" id="IPR006664">
    <property type="entry name" value="OMP_bac"/>
</dbReference>
<feature type="chain" id="PRO_5019063975" evidence="7">
    <location>
        <begin position="25"/>
        <end position="492"/>
    </location>
</feature>
<dbReference type="InterPro" id="IPR050330">
    <property type="entry name" value="Bact_OuterMem_StrucFunc"/>
</dbReference>
<feature type="domain" description="OmpA-like" evidence="8">
    <location>
        <begin position="369"/>
        <end position="486"/>
    </location>
</feature>
<dbReference type="PRINTS" id="PR01021">
    <property type="entry name" value="OMPADOMAIN"/>
</dbReference>
<accession>A0A418R327</accession>
<feature type="signal peptide" evidence="7">
    <location>
        <begin position="1"/>
        <end position="24"/>
    </location>
</feature>
<dbReference type="Pfam" id="PF02412">
    <property type="entry name" value="TSP_3"/>
    <property type="match status" value="4"/>
</dbReference>
<dbReference type="RefSeq" id="WP_119655000.1">
    <property type="nucleotide sequence ID" value="NZ_JBHUOI010000019.1"/>
</dbReference>
<reference evidence="9 10" key="1">
    <citation type="submission" date="2019-01" db="EMBL/GenBank/DDBJ databases">
        <title>Hymenobacter humicola sp. nov., isolated from soils in Antarctica.</title>
        <authorList>
            <person name="Sedlacek I."/>
            <person name="Holochova P."/>
            <person name="Kralova S."/>
            <person name="Pantucek R."/>
            <person name="Stankova E."/>
            <person name="Vrbovska V."/>
            <person name="Kristofova L."/>
            <person name="Svec P."/>
            <person name="Busse H.-J."/>
        </authorList>
    </citation>
    <scope>NUCLEOTIDE SEQUENCE [LARGE SCALE GENOMIC DNA]</scope>
    <source>
        <strain evidence="9 10">CCM 8852</strain>
    </source>
</reference>
<keyword evidence="3 5" id="KW-0472">Membrane</keyword>
<dbReference type="SUPFAM" id="SSF103647">
    <property type="entry name" value="TSP type-3 repeat"/>
    <property type="match status" value="2"/>
</dbReference>
<evidence type="ECO:0000256" key="1">
    <source>
        <dbReference type="ARBA" id="ARBA00004442"/>
    </source>
</evidence>
<dbReference type="CDD" id="cd07185">
    <property type="entry name" value="OmpA_C-like"/>
    <property type="match status" value="1"/>
</dbReference>
<dbReference type="PROSITE" id="PS51123">
    <property type="entry name" value="OMPA_2"/>
    <property type="match status" value="1"/>
</dbReference>
<evidence type="ECO:0000256" key="4">
    <source>
        <dbReference type="ARBA" id="ARBA00023237"/>
    </source>
</evidence>
<dbReference type="InterPro" id="IPR028974">
    <property type="entry name" value="TSP_type-3_rpt"/>
</dbReference>
<evidence type="ECO:0000256" key="6">
    <source>
        <dbReference type="SAM" id="MobiDB-lite"/>
    </source>
</evidence>
<dbReference type="AlphaFoldDB" id="A0A418R327"/>
<name>A0A418R327_9BACT</name>
<keyword evidence="2 7" id="KW-0732">Signal</keyword>
<evidence type="ECO:0000259" key="8">
    <source>
        <dbReference type="PROSITE" id="PS51123"/>
    </source>
</evidence>
<comment type="subcellular location">
    <subcellularLocation>
        <location evidence="1">Cell outer membrane</location>
    </subcellularLocation>
</comment>
<evidence type="ECO:0000313" key="9">
    <source>
        <dbReference type="EMBL" id="RIY11832.1"/>
    </source>
</evidence>
<dbReference type="Pfam" id="PF00691">
    <property type="entry name" value="OmpA"/>
    <property type="match status" value="1"/>
</dbReference>
<dbReference type="Proteomes" id="UP000284250">
    <property type="component" value="Unassembled WGS sequence"/>
</dbReference>
<dbReference type="InterPro" id="IPR036737">
    <property type="entry name" value="OmpA-like_sf"/>
</dbReference>
<feature type="region of interest" description="Disordered" evidence="6">
    <location>
        <begin position="270"/>
        <end position="310"/>
    </location>
</feature>
<organism evidence="9 10">
    <name type="scientific">Hymenobacter rubripertinctus</name>
    <dbReference type="NCBI Taxonomy" id="2029981"/>
    <lineage>
        <taxon>Bacteria</taxon>
        <taxon>Pseudomonadati</taxon>
        <taxon>Bacteroidota</taxon>
        <taxon>Cytophagia</taxon>
        <taxon>Cytophagales</taxon>
        <taxon>Hymenobacteraceae</taxon>
        <taxon>Hymenobacter</taxon>
    </lineage>
</organism>
<protein>
    <submittedName>
        <fullName evidence="9">OmpA family protein</fullName>
    </submittedName>
</protein>
<gene>
    <name evidence="9" type="ORF">D0T11_06675</name>
</gene>
<dbReference type="InterPro" id="IPR006665">
    <property type="entry name" value="OmpA-like"/>
</dbReference>
<dbReference type="OrthoDB" id="1522982at2"/>
<dbReference type="Gene3D" id="4.10.1080.10">
    <property type="entry name" value="TSP type-3 repeat"/>
    <property type="match status" value="2"/>
</dbReference>
<dbReference type="GO" id="GO:0009279">
    <property type="term" value="C:cell outer membrane"/>
    <property type="evidence" value="ECO:0007669"/>
    <property type="project" value="UniProtKB-SubCell"/>
</dbReference>
<dbReference type="PANTHER" id="PTHR30329:SF21">
    <property type="entry name" value="LIPOPROTEIN YIAD-RELATED"/>
    <property type="match status" value="1"/>
</dbReference>
<feature type="region of interest" description="Disordered" evidence="6">
    <location>
        <begin position="454"/>
        <end position="473"/>
    </location>
</feature>
<proteinExistence type="predicted"/>
<comment type="caution">
    <text evidence="9">The sequence shown here is derived from an EMBL/GenBank/DDBJ whole genome shotgun (WGS) entry which is preliminary data.</text>
</comment>
<dbReference type="InterPro" id="IPR006690">
    <property type="entry name" value="OMPA-like_CS"/>
</dbReference>
<dbReference type="GO" id="GO:0007155">
    <property type="term" value="P:cell adhesion"/>
    <property type="evidence" value="ECO:0007669"/>
    <property type="project" value="InterPro"/>
</dbReference>
<evidence type="ECO:0000256" key="3">
    <source>
        <dbReference type="ARBA" id="ARBA00023136"/>
    </source>
</evidence>
<keyword evidence="4" id="KW-0998">Cell outer membrane</keyword>
<dbReference type="EMBL" id="QYCN01000007">
    <property type="protein sequence ID" value="RIY11832.1"/>
    <property type="molecule type" value="Genomic_DNA"/>
</dbReference>
<evidence type="ECO:0000256" key="5">
    <source>
        <dbReference type="PROSITE-ProRule" id="PRU00473"/>
    </source>
</evidence>
<feature type="compositionally biased region" description="Basic and acidic residues" evidence="6">
    <location>
        <begin position="223"/>
        <end position="237"/>
    </location>
</feature>
<sequence>MKKILTSIAAGVLTVLSLAPDAQAQTSDRRTNISVYYNWLQYHGDLGSEWFKHDKVEYGLGLTVSRYVAPGLDVGLDLSYGDMKFSAPYPKNVQFAYHRFDANVVNVGIPIKLKLNNGWALKEDAFIAPYLVVQPGVFFASPDLYTASNQGQVAKNSDVYAFDIQAAAGIKFQFSPSVAVFVQTGQHYPLTDQVDGIANEGKLNDRYLQHKFGLSFNLGKAKDTDGDGVSDRKDKCPDTPSGVQVDENGCPLDGDKDGVPDYQDQCPTEAGTAAMQGCPDRDNDGVADKNDDCPDEAGLPALRGCPDADGDGVADKNDKCPNTPAGTQVDGNGCPLVTDADGDGIPNDRDRCPNTPAGTKVDANGCPEVDAEVRKLEQPIRFETNSTVIKRTSYGTLDKMVQALKDHPEYSIRIVGHADSRGTDEYNQALSERRAGSVKRYFTGKQLDPARIVTEGKGESEPAAPNTSAAGMSQNRRVEFHFEFFIPNAPQP</sequence>
<evidence type="ECO:0000256" key="7">
    <source>
        <dbReference type="SAM" id="SignalP"/>
    </source>
</evidence>
<dbReference type="GO" id="GO:0005509">
    <property type="term" value="F:calcium ion binding"/>
    <property type="evidence" value="ECO:0007669"/>
    <property type="project" value="InterPro"/>
</dbReference>
<dbReference type="InterPro" id="IPR003367">
    <property type="entry name" value="Thrombospondin_3-like_rpt"/>
</dbReference>
<evidence type="ECO:0000256" key="2">
    <source>
        <dbReference type="ARBA" id="ARBA00022729"/>
    </source>
</evidence>
<feature type="compositionally biased region" description="Basic and acidic residues" evidence="6">
    <location>
        <begin position="279"/>
        <end position="292"/>
    </location>
</feature>
<dbReference type="SUPFAM" id="SSF103088">
    <property type="entry name" value="OmpA-like"/>
    <property type="match status" value="1"/>
</dbReference>
<keyword evidence="10" id="KW-1185">Reference proteome</keyword>
<dbReference type="PANTHER" id="PTHR30329">
    <property type="entry name" value="STATOR ELEMENT OF FLAGELLAR MOTOR COMPLEX"/>
    <property type="match status" value="1"/>
</dbReference>
<dbReference type="Gene3D" id="3.30.1330.60">
    <property type="entry name" value="OmpA-like domain"/>
    <property type="match status" value="1"/>
</dbReference>
<dbReference type="PROSITE" id="PS01068">
    <property type="entry name" value="OMPA_1"/>
    <property type="match status" value="1"/>
</dbReference>
<evidence type="ECO:0000313" key="10">
    <source>
        <dbReference type="Proteomes" id="UP000284250"/>
    </source>
</evidence>